<keyword evidence="1" id="KW-1133">Transmembrane helix</keyword>
<organism evidence="2 3">
    <name type="scientific">Paenibacillus odorifer</name>
    <dbReference type="NCBI Taxonomy" id="189426"/>
    <lineage>
        <taxon>Bacteria</taxon>
        <taxon>Bacillati</taxon>
        <taxon>Bacillota</taxon>
        <taxon>Bacilli</taxon>
        <taxon>Bacillales</taxon>
        <taxon>Paenibacillaceae</taxon>
        <taxon>Paenibacillus</taxon>
    </lineage>
</organism>
<keyword evidence="1" id="KW-0812">Transmembrane</keyword>
<evidence type="ECO:0000313" key="3">
    <source>
        <dbReference type="Proteomes" id="UP000187439"/>
    </source>
</evidence>
<dbReference type="Gene3D" id="1.10.3210.10">
    <property type="entry name" value="Hypothetical protein af1432"/>
    <property type="match status" value="1"/>
</dbReference>
<comment type="caution">
    <text evidence="2">The sequence shown here is derived from an EMBL/GenBank/DDBJ whole genome shotgun (WGS) entry which is preliminary data.</text>
</comment>
<dbReference type="EMBL" id="MPTC01000044">
    <property type="protein sequence ID" value="OMD35156.1"/>
    <property type="molecule type" value="Genomic_DNA"/>
</dbReference>
<reference evidence="2 3" key="1">
    <citation type="submission" date="2016-10" db="EMBL/GenBank/DDBJ databases">
        <title>Paenibacillus species isolates.</title>
        <authorList>
            <person name="Beno S.M."/>
        </authorList>
    </citation>
    <scope>NUCLEOTIDE SEQUENCE [LARGE SCALE GENOMIC DNA]</scope>
    <source>
        <strain evidence="2 3">FSL H7-0710</strain>
    </source>
</reference>
<keyword evidence="1" id="KW-0472">Membrane</keyword>
<dbReference type="AlphaFoldDB" id="A0A1R0XJA8"/>
<protein>
    <submittedName>
        <fullName evidence="2">Uncharacterized protein</fullName>
    </submittedName>
</protein>
<feature type="transmembrane region" description="Helical" evidence="1">
    <location>
        <begin position="12"/>
        <end position="32"/>
    </location>
</feature>
<gene>
    <name evidence="2" type="ORF">BSK52_27705</name>
</gene>
<dbReference type="RefSeq" id="WP_076121544.1">
    <property type="nucleotide sequence ID" value="NZ_MPTC01000044.1"/>
</dbReference>
<proteinExistence type="predicted"/>
<evidence type="ECO:0000313" key="2">
    <source>
        <dbReference type="EMBL" id="OMD35156.1"/>
    </source>
</evidence>
<dbReference type="Proteomes" id="UP000187439">
    <property type="component" value="Unassembled WGS sequence"/>
</dbReference>
<accession>A0A1R0XJA8</accession>
<dbReference type="OrthoDB" id="9759601at2"/>
<evidence type="ECO:0000256" key="1">
    <source>
        <dbReference type="SAM" id="Phobius"/>
    </source>
</evidence>
<name>A0A1R0XJA8_9BACL</name>
<sequence>MGDIWRLSWWIYHFLLLASMIVMIVGLVKQYAVRGTLEKALRALFTNDPFERITNSTAPSVKALIIAIEKKDTYTVGHTFRVTMYALKLAEELHHV</sequence>